<organism evidence="3 4">
    <name type="scientific">Hyalangium minutum</name>
    <dbReference type="NCBI Taxonomy" id="394096"/>
    <lineage>
        <taxon>Bacteria</taxon>
        <taxon>Pseudomonadati</taxon>
        <taxon>Myxococcota</taxon>
        <taxon>Myxococcia</taxon>
        <taxon>Myxococcales</taxon>
        <taxon>Cystobacterineae</taxon>
        <taxon>Archangiaceae</taxon>
        <taxon>Hyalangium</taxon>
    </lineage>
</organism>
<comment type="caution">
    <text evidence="3">The sequence shown here is derived from an EMBL/GenBank/DDBJ whole genome shotgun (WGS) entry which is preliminary data.</text>
</comment>
<keyword evidence="4" id="KW-1185">Reference proteome</keyword>
<dbReference type="PANTHER" id="PTHR41259:SF1">
    <property type="entry name" value="DOUBLE-STRAND BREAK REPAIR RAD50 ATPASE, PUTATIVE-RELATED"/>
    <property type="match status" value="1"/>
</dbReference>
<name>A0A085WRM2_9BACT</name>
<feature type="transmembrane region" description="Helical" evidence="2">
    <location>
        <begin position="314"/>
        <end position="336"/>
    </location>
</feature>
<gene>
    <name evidence="3" type="ORF">DB31_5377</name>
</gene>
<feature type="region of interest" description="Disordered" evidence="1">
    <location>
        <begin position="490"/>
        <end position="514"/>
    </location>
</feature>
<dbReference type="AlphaFoldDB" id="A0A085WRM2"/>
<feature type="region of interest" description="Disordered" evidence="1">
    <location>
        <begin position="141"/>
        <end position="183"/>
    </location>
</feature>
<dbReference type="RefSeq" id="WP_044185283.1">
    <property type="nucleotide sequence ID" value="NZ_JMCB01000003.1"/>
</dbReference>
<dbReference type="EMBL" id="JMCB01000003">
    <property type="protein sequence ID" value="KFE70335.1"/>
    <property type="molecule type" value="Genomic_DNA"/>
</dbReference>
<feature type="transmembrane region" description="Helical" evidence="2">
    <location>
        <begin position="342"/>
        <end position="362"/>
    </location>
</feature>
<protein>
    <submittedName>
        <fullName evidence="3">Chromosome partition protein smc</fullName>
    </submittedName>
</protein>
<reference evidence="3 4" key="1">
    <citation type="submission" date="2014-04" db="EMBL/GenBank/DDBJ databases">
        <title>Genome assembly of Hyalangium minutum DSM 14724.</title>
        <authorList>
            <person name="Sharma G."/>
            <person name="Subramanian S."/>
        </authorList>
    </citation>
    <scope>NUCLEOTIDE SEQUENCE [LARGE SCALE GENOMIC DNA]</scope>
    <source>
        <strain evidence="3 4">DSM 14724</strain>
    </source>
</reference>
<dbReference type="STRING" id="394096.DB31_5377"/>
<evidence type="ECO:0000256" key="2">
    <source>
        <dbReference type="SAM" id="Phobius"/>
    </source>
</evidence>
<evidence type="ECO:0000313" key="4">
    <source>
        <dbReference type="Proteomes" id="UP000028725"/>
    </source>
</evidence>
<feature type="compositionally biased region" description="Low complexity" evidence="1">
    <location>
        <begin position="499"/>
        <end position="510"/>
    </location>
</feature>
<dbReference type="PANTHER" id="PTHR41259">
    <property type="entry name" value="DOUBLE-STRAND BREAK REPAIR RAD50 ATPASE, PUTATIVE-RELATED"/>
    <property type="match status" value="1"/>
</dbReference>
<dbReference type="Gene3D" id="3.40.50.300">
    <property type="entry name" value="P-loop containing nucleotide triphosphate hydrolases"/>
    <property type="match status" value="1"/>
</dbReference>
<evidence type="ECO:0000313" key="3">
    <source>
        <dbReference type="EMBL" id="KFE70335.1"/>
    </source>
</evidence>
<proteinExistence type="predicted"/>
<accession>A0A085WRM2</accession>
<keyword evidence="2" id="KW-0812">Transmembrane</keyword>
<evidence type="ECO:0000256" key="1">
    <source>
        <dbReference type="SAM" id="MobiDB-lite"/>
    </source>
</evidence>
<keyword evidence="2" id="KW-0472">Membrane</keyword>
<sequence length="660" mass="71954">MHFLEVAVQNVRGFSAQGRFQLKPGYLVLKPPAAEMTPLAALSLALLYADGRGDDASFSAQADKRGKSAFTMLGQDNLTYRLLRELGGSGTLHKQTVPGQPPELVSGDTAEIGQFLRVQVGLPSRNVWEQVCCLMPSQLPSRRPRVRTSKPDLKRPSMPGAASNPGLHSGHGHGGLASNPNMPALASTQAVAPAENIPAAEAKVKELEQELVKSREMEEVQFKLDGLNSQLFETERKLKSTEGVKAAVRDAENAWNAAPTPESLGLPADILTRVERYSKVVAKKDDALNRLAVEREQDAAAAPVAVEPLKQNRLFWAGLGVGALFLLGGIILGFAVDSGWRYLTLLDIPAFGFAAMLALRYVDDLSKTSTVRNKEGMFSAREKKILEEFEAEVSPVRKAMKILELENHEDIPGVFERKGLLEQRFNELRDQLAAMEADPDFVAAGQQRDEIKQQIDELSVEVSRKGSFVRDLREVERELSRTKESIVLAKAGAPPPTPAGAGPAGAEPAGMGSGPMEDPSPVVMMLAADLLSTDITTLGGMLRDRCTQYLSALTDRRYLGVEWDKDGRASVFVPGQQLLVGDIPPRDLDMYYLALRMVVVEKVSTRVKYPFIMEHPFVGMDEVKLPLIGRMLKHLGTLTQVLLVTTHPGLAQMADGSVNL</sequence>
<keyword evidence="2" id="KW-1133">Transmembrane helix</keyword>
<dbReference type="Proteomes" id="UP000028725">
    <property type="component" value="Unassembled WGS sequence"/>
</dbReference>
<dbReference type="InterPro" id="IPR027417">
    <property type="entry name" value="P-loop_NTPase"/>
</dbReference>
<dbReference type="OrthoDB" id="5377781at2"/>
<dbReference type="PATRIC" id="fig|394096.3.peg.1856"/>